<organism evidence="3 4">
    <name type="scientific">Sphingobacterium multivorum</name>
    <dbReference type="NCBI Taxonomy" id="28454"/>
    <lineage>
        <taxon>Bacteria</taxon>
        <taxon>Pseudomonadati</taxon>
        <taxon>Bacteroidota</taxon>
        <taxon>Sphingobacteriia</taxon>
        <taxon>Sphingobacteriales</taxon>
        <taxon>Sphingobacteriaceae</taxon>
        <taxon>Sphingobacterium</taxon>
    </lineage>
</organism>
<protein>
    <submittedName>
        <fullName evidence="3">SMP-30/gluconolactonase/LRE family protein</fullName>
    </submittedName>
</protein>
<dbReference type="InterPro" id="IPR011042">
    <property type="entry name" value="6-blade_b-propeller_TolB-like"/>
</dbReference>
<dbReference type="Pfam" id="PF08450">
    <property type="entry name" value="SGL"/>
    <property type="match status" value="1"/>
</dbReference>
<dbReference type="EMBL" id="CP068224">
    <property type="protein sequence ID" value="QQT54601.1"/>
    <property type="molecule type" value="Genomic_DNA"/>
</dbReference>
<proteinExistence type="inferred from homology"/>
<keyword evidence="4" id="KW-1185">Reference proteome</keyword>
<dbReference type="Proteomes" id="UP000595498">
    <property type="component" value="Chromosome"/>
</dbReference>
<dbReference type="InterPro" id="IPR005511">
    <property type="entry name" value="SMP-30"/>
</dbReference>
<dbReference type="PANTHER" id="PTHR10907:SF47">
    <property type="entry name" value="REGUCALCIN"/>
    <property type="match status" value="1"/>
</dbReference>
<evidence type="ECO:0000256" key="1">
    <source>
        <dbReference type="ARBA" id="ARBA00008853"/>
    </source>
</evidence>
<feature type="domain" description="SMP-30/Gluconolactonase/LRE-like region" evidence="2">
    <location>
        <begin position="18"/>
        <end position="266"/>
    </location>
</feature>
<dbReference type="Gene3D" id="2.120.10.30">
    <property type="entry name" value="TolB, C-terminal domain"/>
    <property type="match status" value="1"/>
</dbReference>
<sequence>MKNNLKEAAVLLHTECLLGEGMVWSQHDNSLYWVDILHKRIHSYQLESKKSAYWELPGYVSKVVPWPDGSGKFLVAMQQGLAIWTKEAQDLTIVAELDSRGGQIRTNDGGVDPEGNFWFGTMHMQALPDQGKLMRFCNGVLDTIVPAVTIPNGIVWPSDSPYFYFIDTFTREIRRYARHNTGESVPAGGQPYSTLVRVPHELGMPDGMCLGPDGHLWVAHWGGFAVCKWHIETGKLLDKIRVNAPHVTSCCFGGATGTDLFISTAREGLTAAELQRYPDSGKVFHVNLSGQR</sequence>
<name>A0ABX7CR70_SPHMU</name>
<evidence type="ECO:0000313" key="3">
    <source>
        <dbReference type="EMBL" id="QQT54601.1"/>
    </source>
</evidence>
<accession>A0ABX7CR70</accession>
<evidence type="ECO:0000259" key="2">
    <source>
        <dbReference type="Pfam" id="PF08450"/>
    </source>
</evidence>
<comment type="similarity">
    <text evidence="1">Belongs to the SMP-30/CGR1 family.</text>
</comment>
<reference evidence="3 4" key="1">
    <citation type="submission" date="2021-01" db="EMBL/GenBank/DDBJ databases">
        <title>FDA dAtabase for Regulatory Grade micrObial Sequences (FDA-ARGOS): Supporting development and validation of Infectious Disease Dx tests.</title>
        <authorList>
            <person name="Sproer C."/>
            <person name="Gronow S."/>
            <person name="Severitt S."/>
            <person name="Schroder I."/>
            <person name="Tallon L."/>
            <person name="Sadzewicz L."/>
            <person name="Zhao X."/>
            <person name="Boylan J."/>
            <person name="Ott S."/>
            <person name="Bowen H."/>
            <person name="Vavikolanu K."/>
            <person name="Mehta A."/>
            <person name="Aluvathingal J."/>
            <person name="Nadendla S."/>
            <person name="Lowell S."/>
            <person name="Myers T."/>
            <person name="Yan Y."/>
            <person name="Sichtig H."/>
        </authorList>
    </citation>
    <scope>NUCLEOTIDE SEQUENCE [LARGE SCALE GENOMIC DNA]</scope>
    <source>
        <strain evidence="3 4">FDAARGOS_1141</strain>
    </source>
</reference>
<dbReference type="PRINTS" id="PR01790">
    <property type="entry name" value="SMP30FAMILY"/>
</dbReference>
<evidence type="ECO:0000313" key="4">
    <source>
        <dbReference type="Proteomes" id="UP000595498"/>
    </source>
</evidence>
<dbReference type="SUPFAM" id="SSF63829">
    <property type="entry name" value="Calcium-dependent phosphotriesterase"/>
    <property type="match status" value="1"/>
</dbReference>
<dbReference type="PANTHER" id="PTHR10907">
    <property type="entry name" value="REGUCALCIN"/>
    <property type="match status" value="1"/>
</dbReference>
<dbReference type="InterPro" id="IPR013658">
    <property type="entry name" value="SGL"/>
</dbReference>
<gene>
    <name evidence="3" type="ORF">I6I98_04910</name>
</gene>